<gene>
    <name evidence="3" type="ORF">CWI75_16215</name>
</gene>
<keyword evidence="4" id="KW-1185">Reference proteome</keyword>
<proteinExistence type="inferred from homology"/>
<feature type="chain" id="PRO_5014950595" description="Dipeptidase" evidence="2">
    <location>
        <begin position="19"/>
        <end position="490"/>
    </location>
</feature>
<keyword evidence="1" id="KW-0224">Dipeptidase</keyword>
<reference evidence="4" key="1">
    <citation type="submission" date="2017-11" db="EMBL/GenBank/DDBJ databases">
        <title>The draft genome sequence of Chromatocurvus sp. F02.</title>
        <authorList>
            <person name="Du Z.-J."/>
            <person name="Chang Y.-Q."/>
        </authorList>
    </citation>
    <scope>NUCLEOTIDE SEQUENCE [LARGE SCALE GENOMIC DNA]</scope>
    <source>
        <strain evidence="4">F02</strain>
    </source>
</reference>
<comment type="caution">
    <text evidence="3">The sequence shown here is derived from an EMBL/GenBank/DDBJ whole genome shotgun (WGS) entry which is preliminary data.</text>
</comment>
<keyword evidence="2" id="KW-0732">Signal</keyword>
<dbReference type="InterPro" id="IPR005322">
    <property type="entry name" value="Peptidase_C69"/>
</dbReference>
<dbReference type="OrthoDB" id="5147328at2"/>
<evidence type="ECO:0000256" key="1">
    <source>
        <dbReference type="RuleBase" id="RU364089"/>
    </source>
</evidence>
<protein>
    <recommendedName>
        <fullName evidence="1">Dipeptidase</fullName>
        <ecNumber evidence="1">3.4.-.-</ecNumber>
    </recommendedName>
</protein>
<keyword evidence="1" id="KW-0645">Protease</keyword>
<dbReference type="EC" id="3.4.-.-" evidence="1"/>
<keyword evidence="1" id="KW-0378">Hydrolase</keyword>
<accession>A0A2N5XZ30</accession>
<sequence length="490" mass="53670">MLGLFALAALLPATNAVASYGIYVGKNLTADGSVLLGGTGEEVSSHWLEIVPRRDHEQGATIIVGVDDRATYPGELSEIPQVDQTAKFITMEYSDYEGFPPPLTNGGLNEHGVAARDIWSPSRASLAAMTPEPQTGPNYSDLSRIVMERARTAREAVEIIGALMDEYGYSTYGGNSHLFADKDEGWLVINFAGGQGLWIAERLGPDDIRMSYPGYLGEIPVDFQKSDDYMGSDNFISFAVEQGWYDPDSGEPFNVNEIYGNGEGRSEGVRIIEARAQQKAGQGGVTLRDMMDYVRDPLIAGDPAGYGQVAQLRQDLAHPDLRVLWVAPTGSVTAPFVPYWMGGTEVLPEFGKHRYLTKGEATRFVTPDFSIQEASQFAGRLFKRLMYYTCDAPERFLPEVTEALTAFENASIADSGNIEARALALINAGHPAMATGVFNDYSNERSEEALELGEALLGSIEARHRLLEGYREPKDWRTISTRSGANVFCR</sequence>
<dbReference type="GO" id="GO:0006508">
    <property type="term" value="P:proteolysis"/>
    <property type="evidence" value="ECO:0007669"/>
    <property type="project" value="UniProtKB-KW"/>
</dbReference>
<dbReference type="PANTHER" id="PTHR12994">
    <property type="entry name" value="SECERNIN"/>
    <property type="match status" value="1"/>
</dbReference>
<dbReference type="Pfam" id="PF03577">
    <property type="entry name" value="Peptidase_C69"/>
    <property type="match status" value="1"/>
</dbReference>
<dbReference type="Gene3D" id="3.60.60.10">
    <property type="entry name" value="Penicillin V Acylase, Chain A"/>
    <property type="match status" value="1"/>
</dbReference>
<evidence type="ECO:0000313" key="3">
    <source>
        <dbReference type="EMBL" id="PLW81397.1"/>
    </source>
</evidence>
<dbReference type="Proteomes" id="UP000234845">
    <property type="component" value="Unassembled WGS sequence"/>
</dbReference>
<dbReference type="GO" id="GO:0070004">
    <property type="term" value="F:cysteine-type exopeptidase activity"/>
    <property type="evidence" value="ECO:0007669"/>
    <property type="project" value="InterPro"/>
</dbReference>
<comment type="catalytic activity">
    <reaction evidence="1">
        <text>an L-aminoacyl-L-amino acid + H2O = 2 an L-alpha-amino acid</text>
        <dbReference type="Rhea" id="RHEA:48940"/>
        <dbReference type="ChEBI" id="CHEBI:15377"/>
        <dbReference type="ChEBI" id="CHEBI:59869"/>
        <dbReference type="ChEBI" id="CHEBI:77460"/>
    </reaction>
</comment>
<evidence type="ECO:0000313" key="4">
    <source>
        <dbReference type="Proteomes" id="UP000234845"/>
    </source>
</evidence>
<feature type="signal peptide" evidence="2">
    <location>
        <begin position="1"/>
        <end position="18"/>
    </location>
</feature>
<organism evidence="3 4">
    <name type="scientific">Kineobactrum sediminis</name>
    <dbReference type="NCBI Taxonomy" id="1905677"/>
    <lineage>
        <taxon>Bacteria</taxon>
        <taxon>Pseudomonadati</taxon>
        <taxon>Pseudomonadota</taxon>
        <taxon>Gammaproteobacteria</taxon>
        <taxon>Cellvibrionales</taxon>
        <taxon>Halieaceae</taxon>
        <taxon>Kineobactrum</taxon>
    </lineage>
</organism>
<dbReference type="GO" id="GO:0016805">
    <property type="term" value="F:dipeptidase activity"/>
    <property type="evidence" value="ECO:0007669"/>
    <property type="project" value="UniProtKB-KW"/>
</dbReference>
<dbReference type="EMBL" id="PKLZ01000014">
    <property type="protein sequence ID" value="PLW81397.1"/>
    <property type="molecule type" value="Genomic_DNA"/>
</dbReference>
<dbReference type="PANTHER" id="PTHR12994:SF17">
    <property type="entry name" value="LD30995P"/>
    <property type="match status" value="1"/>
</dbReference>
<comment type="similarity">
    <text evidence="1">Belongs to the peptidase C69 family.</text>
</comment>
<evidence type="ECO:0000256" key="2">
    <source>
        <dbReference type="SAM" id="SignalP"/>
    </source>
</evidence>
<dbReference type="AlphaFoldDB" id="A0A2N5XZ30"/>
<name>A0A2N5XZ30_9GAMM</name>